<dbReference type="InterPro" id="IPR014284">
    <property type="entry name" value="RNA_pol_sigma-70_dom"/>
</dbReference>
<dbReference type="RefSeq" id="WP_093031663.1">
    <property type="nucleotide sequence ID" value="NZ_FMZV01000007.1"/>
</dbReference>
<dbReference type="GO" id="GO:0006352">
    <property type="term" value="P:DNA-templated transcription initiation"/>
    <property type="evidence" value="ECO:0007669"/>
    <property type="project" value="InterPro"/>
</dbReference>
<dbReference type="Pfam" id="PF04542">
    <property type="entry name" value="Sigma70_r2"/>
    <property type="match status" value="1"/>
</dbReference>
<keyword evidence="8" id="KW-1185">Reference proteome</keyword>
<dbReference type="EMBL" id="FMZV01000007">
    <property type="protein sequence ID" value="SDD46501.1"/>
    <property type="molecule type" value="Genomic_DNA"/>
</dbReference>
<accession>A0A1G6UYZ3</accession>
<evidence type="ECO:0000313" key="7">
    <source>
        <dbReference type="EMBL" id="SDD46501.1"/>
    </source>
</evidence>
<keyword evidence="4" id="KW-0804">Transcription</keyword>
<dbReference type="InterPro" id="IPR013324">
    <property type="entry name" value="RNA_pol_sigma_r3/r4-like"/>
</dbReference>
<dbReference type="OrthoDB" id="9803470at2"/>
<evidence type="ECO:0000259" key="5">
    <source>
        <dbReference type="Pfam" id="PF04542"/>
    </source>
</evidence>
<dbReference type="NCBIfam" id="TIGR02937">
    <property type="entry name" value="sigma70-ECF"/>
    <property type="match status" value="1"/>
</dbReference>
<dbReference type="PANTHER" id="PTHR43133:SF25">
    <property type="entry name" value="RNA POLYMERASE SIGMA FACTOR RFAY-RELATED"/>
    <property type="match status" value="1"/>
</dbReference>
<dbReference type="Pfam" id="PF08281">
    <property type="entry name" value="Sigma70_r4_2"/>
    <property type="match status" value="1"/>
</dbReference>
<dbReference type="InterPro" id="IPR039425">
    <property type="entry name" value="RNA_pol_sigma-70-like"/>
</dbReference>
<dbReference type="SUPFAM" id="SSF88659">
    <property type="entry name" value="Sigma3 and sigma4 domains of RNA polymerase sigma factors"/>
    <property type="match status" value="1"/>
</dbReference>
<dbReference type="InterPro" id="IPR013325">
    <property type="entry name" value="RNA_pol_sigma_r2"/>
</dbReference>
<reference evidence="8" key="1">
    <citation type="submission" date="2016-10" db="EMBL/GenBank/DDBJ databases">
        <authorList>
            <person name="Varghese N."/>
            <person name="Submissions S."/>
        </authorList>
    </citation>
    <scope>NUCLEOTIDE SEQUENCE [LARGE SCALE GENOMIC DNA]</scope>
    <source>
        <strain evidence="8">CGMCC 1.9108</strain>
    </source>
</reference>
<sequence>MTYTRKIKDFEHSEPSDASCRKTRHLDEFENELLPELPHLRNYALSLTQDSSEASDLVQDCILKALENRHRFRRGTYMRRWLFRILRNRFLDGWRKKHRRGTHIPIEDCHPSGLSQPGSQEHWMEIRDCERKLSQARPADRMLLLLSVFSALSHKEIANSLGVAEGTVRSRLSRTRAELRP</sequence>
<name>A0A1G6UYZ3_9RHOB</name>
<dbReference type="Proteomes" id="UP000199628">
    <property type="component" value="Unassembled WGS sequence"/>
</dbReference>
<feature type="domain" description="RNA polymerase sigma-70 region 2" evidence="5">
    <location>
        <begin position="37"/>
        <end position="99"/>
    </location>
</feature>
<dbReference type="InterPro" id="IPR036388">
    <property type="entry name" value="WH-like_DNA-bd_sf"/>
</dbReference>
<keyword evidence="3" id="KW-0731">Sigma factor</keyword>
<dbReference type="GO" id="GO:0016987">
    <property type="term" value="F:sigma factor activity"/>
    <property type="evidence" value="ECO:0007669"/>
    <property type="project" value="UniProtKB-KW"/>
</dbReference>
<dbReference type="Gene3D" id="1.10.10.10">
    <property type="entry name" value="Winged helix-like DNA-binding domain superfamily/Winged helix DNA-binding domain"/>
    <property type="match status" value="1"/>
</dbReference>
<dbReference type="GO" id="GO:0003677">
    <property type="term" value="F:DNA binding"/>
    <property type="evidence" value="ECO:0007669"/>
    <property type="project" value="InterPro"/>
</dbReference>
<dbReference type="PANTHER" id="PTHR43133">
    <property type="entry name" value="RNA POLYMERASE ECF-TYPE SIGMA FACTO"/>
    <property type="match status" value="1"/>
</dbReference>
<dbReference type="CDD" id="cd06171">
    <property type="entry name" value="Sigma70_r4"/>
    <property type="match status" value="1"/>
</dbReference>
<dbReference type="AlphaFoldDB" id="A0A1G6UYZ3"/>
<evidence type="ECO:0000256" key="4">
    <source>
        <dbReference type="ARBA" id="ARBA00023163"/>
    </source>
</evidence>
<protein>
    <submittedName>
        <fullName evidence="7">RNA polymerase sigma-70 factor, ECF subfamily</fullName>
    </submittedName>
</protein>
<evidence type="ECO:0000259" key="6">
    <source>
        <dbReference type="Pfam" id="PF08281"/>
    </source>
</evidence>
<dbReference type="InterPro" id="IPR013249">
    <property type="entry name" value="RNA_pol_sigma70_r4_t2"/>
</dbReference>
<dbReference type="Gene3D" id="1.10.1740.10">
    <property type="match status" value="1"/>
</dbReference>
<evidence type="ECO:0000256" key="2">
    <source>
        <dbReference type="ARBA" id="ARBA00023015"/>
    </source>
</evidence>
<proteinExistence type="inferred from homology"/>
<dbReference type="SUPFAM" id="SSF88946">
    <property type="entry name" value="Sigma2 domain of RNA polymerase sigma factors"/>
    <property type="match status" value="1"/>
</dbReference>
<dbReference type="STRING" id="639004.SAMN04488239_107193"/>
<gene>
    <name evidence="7" type="ORF">SAMN04488239_107193</name>
</gene>
<comment type="similarity">
    <text evidence="1">Belongs to the sigma-70 factor family. ECF subfamily.</text>
</comment>
<feature type="domain" description="RNA polymerase sigma factor 70 region 4 type 2" evidence="6">
    <location>
        <begin position="138"/>
        <end position="179"/>
    </location>
</feature>
<evidence type="ECO:0000256" key="3">
    <source>
        <dbReference type="ARBA" id="ARBA00023082"/>
    </source>
</evidence>
<organism evidence="7 8">
    <name type="scientific">Ruegeria marina</name>
    <dbReference type="NCBI Taxonomy" id="639004"/>
    <lineage>
        <taxon>Bacteria</taxon>
        <taxon>Pseudomonadati</taxon>
        <taxon>Pseudomonadota</taxon>
        <taxon>Alphaproteobacteria</taxon>
        <taxon>Rhodobacterales</taxon>
        <taxon>Roseobacteraceae</taxon>
        <taxon>Ruegeria</taxon>
    </lineage>
</organism>
<dbReference type="InterPro" id="IPR007627">
    <property type="entry name" value="RNA_pol_sigma70_r2"/>
</dbReference>
<evidence type="ECO:0000256" key="1">
    <source>
        <dbReference type="ARBA" id="ARBA00010641"/>
    </source>
</evidence>
<evidence type="ECO:0000313" key="8">
    <source>
        <dbReference type="Proteomes" id="UP000199628"/>
    </source>
</evidence>
<keyword evidence="2" id="KW-0805">Transcription regulation</keyword>